<proteinExistence type="predicted"/>
<dbReference type="Proteomes" id="UP000178735">
    <property type="component" value="Unassembled WGS sequence"/>
</dbReference>
<evidence type="ECO:0000313" key="2">
    <source>
        <dbReference type="Proteomes" id="UP000178735"/>
    </source>
</evidence>
<dbReference type="EMBL" id="MGFH01000029">
    <property type="protein sequence ID" value="OGM08004.1"/>
    <property type="molecule type" value="Genomic_DNA"/>
</dbReference>
<protein>
    <submittedName>
        <fullName evidence="1">Uncharacterized protein</fullName>
    </submittedName>
</protein>
<reference evidence="1 2" key="1">
    <citation type="journal article" date="2016" name="Nat. Commun.">
        <title>Thousands of microbial genomes shed light on interconnected biogeochemical processes in an aquifer system.</title>
        <authorList>
            <person name="Anantharaman K."/>
            <person name="Brown C.T."/>
            <person name="Hug L.A."/>
            <person name="Sharon I."/>
            <person name="Castelle C.J."/>
            <person name="Probst A.J."/>
            <person name="Thomas B.C."/>
            <person name="Singh A."/>
            <person name="Wilkins M.J."/>
            <person name="Karaoz U."/>
            <person name="Brodie E.L."/>
            <person name="Williams K.H."/>
            <person name="Hubbard S.S."/>
            <person name="Banfield J.F."/>
        </authorList>
    </citation>
    <scope>NUCLEOTIDE SEQUENCE [LARGE SCALE GENOMIC DNA]</scope>
</reference>
<organism evidence="1 2">
    <name type="scientific">Candidatus Wallbacteria bacterium GWC2_49_35</name>
    <dbReference type="NCBI Taxonomy" id="1817813"/>
    <lineage>
        <taxon>Bacteria</taxon>
        <taxon>Candidatus Walliibacteriota</taxon>
    </lineage>
</organism>
<gene>
    <name evidence="1" type="ORF">A2008_04785</name>
</gene>
<accession>A0A1F7WYS9</accession>
<comment type="caution">
    <text evidence="1">The sequence shown here is derived from an EMBL/GenBank/DDBJ whole genome shotgun (WGS) entry which is preliminary data.</text>
</comment>
<dbReference type="AlphaFoldDB" id="A0A1F7WYS9"/>
<evidence type="ECO:0000313" key="1">
    <source>
        <dbReference type="EMBL" id="OGM08004.1"/>
    </source>
</evidence>
<sequence>MIVYDGEAKARWRYLIGPGPTDVLLWKDKSGKCDVVFGSYSPGNSAMEEQSDTDDMNCYVVLLDA</sequence>
<name>A0A1F7WYS9_9BACT</name>